<name>A0ACC1BPT2_9ROSI</name>
<accession>A0ACC1BPT2</accession>
<keyword evidence="2" id="KW-1185">Reference proteome</keyword>
<sequence>MLNLFHKNSDQRPPPLQGSLTLKDLNPRVTLHYGIPCAASILAFDPVQSLLAVGTRDGTIKVIGGYNVEGLLVSPKQLPFKNLEFLQNQGFLVSVSNENEIQVLILHIRSCKCLVISAEEGNLLQLPYYVPTNVIAEAAGISLSDHNSVVGVLAQPYSQGKRQEGFYLRVSFLLLHYRVVLVRGNKDLQLKGKTVVNSSKSARHEPSESESDHEQAEKEISSICWASTNGSVLAVGYVDGDIMFWNIPTAAPSKDQKTESSSNNVVKLQLSSSNKRLPVIVLLWSADRSKNDCGGRLFVYGGDEIGSEEVLTMLYLDWSSGIESLKCIDRVDITLNGSFADVVLLPSVGSVESCGTLPFVLTNPGQLHVYDDACLSSLISQQEKKTSASPLQYPEVIPTIEPYMTVGKLGLVHRDGKFSRDLSKIVLAAKAQASDALLTPITGSTKWPLTGGVPCQFYAAEDYLVERLYVAGYQDGSVRIWDATYATMSLIYVLGSELPGIKTASAGAPVSALDFCTDSLTLAVGYACGRVCLYKLVGSSNETSLNFATETGKEVHILPKGDGPQCTAVFSFISSPVCNLQFSNIGAILAVGFECGRVAALDISSSSVLFLTDSVSNSSSPVISLVVKSFPNPNNTINTPKDSNLNTLENPIRNVVFFMTKDAHIVVCDSTTGNILASQSLHPEGIKCNFYRNDGNLFYELSSAKHSVSSPRDSEPKNEPTQVNAKHGSIPLVAEPETSTETTYSGQRLMDLFVLLCCENALWLYSLNSVIQGDSNCIRKVNLLKPCCWTATFKKYENEYGLVIVYQTGEIEIRSLPCLEVVGETSLMSILRWNFKTNMEKTMCSSCNGQIVLINGYEFAFISVLASENDFRFVSLDLLHPFHPFSLCACTILPSDYVTISRFQSLCLVFTIRSLQLLPIPPNTSPSQKIVEGTVPAYLGGLVKGFKGLKEHNVDLPGPEVSNQNCAHLDAIFSCPPFLKPSMDDQEVVELNIDDINFDEPLVVSSSSQKSKNDEKDKRTNKEKLFEGANTDAKPKPRTVEEIKAKYKKAGDASSAAAEARNKLAERQEKLEKLRDRTEELQDGAQNFADMAGELAKAMEKRKWWNL</sequence>
<evidence type="ECO:0000313" key="2">
    <source>
        <dbReference type="Proteomes" id="UP001164250"/>
    </source>
</evidence>
<dbReference type="Proteomes" id="UP001164250">
    <property type="component" value="Chromosome 3"/>
</dbReference>
<protein>
    <submittedName>
        <fullName evidence="1">Uncharacterized protein</fullName>
    </submittedName>
</protein>
<comment type="caution">
    <text evidence="1">The sequence shown here is derived from an EMBL/GenBank/DDBJ whole genome shotgun (WGS) entry which is preliminary data.</text>
</comment>
<dbReference type="EMBL" id="CM047899">
    <property type="protein sequence ID" value="KAJ0101122.1"/>
    <property type="molecule type" value="Genomic_DNA"/>
</dbReference>
<reference evidence="2" key="1">
    <citation type="journal article" date="2023" name="G3 (Bethesda)">
        <title>Genome assembly and association tests identify interacting loci associated with vigor, precocity, and sex in interspecific pistachio rootstocks.</title>
        <authorList>
            <person name="Palmer W."/>
            <person name="Jacygrad E."/>
            <person name="Sagayaradj S."/>
            <person name="Cavanaugh K."/>
            <person name="Han R."/>
            <person name="Bertier L."/>
            <person name="Beede B."/>
            <person name="Kafkas S."/>
            <person name="Golino D."/>
            <person name="Preece J."/>
            <person name="Michelmore R."/>
        </authorList>
    </citation>
    <scope>NUCLEOTIDE SEQUENCE [LARGE SCALE GENOMIC DNA]</scope>
</reference>
<proteinExistence type="predicted"/>
<evidence type="ECO:0000313" key="1">
    <source>
        <dbReference type="EMBL" id="KAJ0101122.1"/>
    </source>
</evidence>
<organism evidence="1 2">
    <name type="scientific">Pistacia atlantica</name>
    <dbReference type="NCBI Taxonomy" id="434234"/>
    <lineage>
        <taxon>Eukaryota</taxon>
        <taxon>Viridiplantae</taxon>
        <taxon>Streptophyta</taxon>
        <taxon>Embryophyta</taxon>
        <taxon>Tracheophyta</taxon>
        <taxon>Spermatophyta</taxon>
        <taxon>Magnoliopsida</taxon>
        <taxon>eudicotyledons</taxon>
        <taxon>Gunneridae</taxon>
        <taxon>Pentapetalae</taxon>
        <taxon>rosids</taxon>
        <taxon>malvids</taxon>
        <taxon>Sapindales</taxon>
        <taxon>Anacardiaceae</taxon>
        <taxon>Pistacia</taxon>
    </lineage>
</organism>
<gene>
    <name evidence="1" type="ORF">Patl1_06628</name>
</gene>